<dbReference type="Proteomes" id="UP000664218">
    <property type="component" value="Unassembled WGS sequence"/>
</dbReference>
<dbReference type="InterPro" id="IPR002734">
    <property type="entry name" value="RibDG_C"/>
</dbReference>
<dbReference type="SUPFAM" id="SSF53597">
    <property type="entry name" value="Dihydrofolate reductase-like"/>
    <property type="match status" value="1"/>
</dbReference>
<dbReference type="Pfam" id="PF01872">
    <property type="entry name" value="RibD_C"/>
    <property type="match status" value="1"/>
</dbReference>
<dbReference type="GO" id="GO:0009231">
    <property type="term" value="P:riboflavin biosynthetic process"/>
    <property type="evidence" value="ECO:0007669"/>
    <property type="project" value="InterPro"/>
</dbReference>
<dbReference type="PANTHER" id="PTHR38011:SF11">
    <property type="entry name" value="2,5-DIAMINO-6-RIBOSYLAMINO-4(3H)-PYRIMIDINONE 5'-PHOSPHATE REDUCTASE"/>
    <property type="match status" value="1"/>
</dbReference>
<dbReference type="RefSeq" id="WP_207600417.1">
    <property type="nucleotide sequence ID" value="NZ_JAFNJU010000010.1"/>
</dbReference>
<keyword evidence="3" id="KW-1185">Reference proteome</keyword>
<dbReference type="InterPro" id="IPR050765">
    <property type="entry name" value="Riboflavin_Biosynth_HTPR"/>
</dbReference>
<comment type="caution">
    <text evidence="2">The sequence shown here is derived from an EMBL/GenBank/DDBJ whole genome shotgun (WGS) entry which is preliminary data.</text>
</comment>
<evidence type="ECO:0000313" key="2">
    <source>
        <dbReference type="EMBL" id="MBO1265897.1"/>
    </source>
</evidence>
<dbReference type="GO" id="GO:0008703">
    <property type="term" value="F:5-amino-6-(5-phosphoribosylamino)uracil reductase activity"/>
    <property type="evidence" value="ECO:0007669"/>
    <property type="project" value="InterPro"/>
</dbReference>
<accession>A0A939HDC3</accession>
<name>A0A939HDC3_9CLOT</name>
<dbReference type="AlphaFoldDB" id="A0A939HDC3"/>
<evidence type="ECO:0000313" key="3">
    <source>
        <dbReference type="Proteomes" id="UP000664218"/>
    </source>
</evidence>
<dbReference type="PANTHER" id="PTHR38011">
    <property type="entry name" value="DIHYDROFOLATE REDUCTASE FAMILY PROTEIN (AFU_ORTHOLOGUE AFUA_8G06820)"/>
    <property type="match status" value="1"/>
</dbReference>
<sequence>MRKVVLYIAMSLDGYIADGTGGVGFLTGDGSEPDHPGSYASFLSTVDTIVMGHTTYHQLTTELSPDQWVYEGKETYVLTSRALPSTDEVIFTKEPMENLLDRLKGEEGQDIWICGGASVVSQAMNFIDRFCITVVPVILGDGISLFGKRMQEIPLELISILKYNGMVDLMYERRT</sequence>
<feature type="domain" description="Bacterial bifunctional deaminase-reductase C-terminal" evidence="1">
    <location>
        <begin position="2"/>
        <end position="163"/>
    </location>
</feature>
<proteinExistence type="predicted"/>
<gene>
    <name evidence="2" type="ORF">J3A84_12725</name>
</gene>
<protein>
    <submittedName>
        <fullName evidence="2">Dihydrofolate reductase</fullName>
    </submittedName>
</protein>
<organism evidence="2 3">
    <name type="scientific">Proteiniclasticum aestuarii</name>
    <dbReference type="NCBI Taxonomy" id="2817862"/>
    <lineage>
        <taxon>Bacteria</taxon>
        <taxon>Bacillati</taxon>
        <taxon>Bacillota</taxon>
        <taxon>Clostridia</taxon>
        <taxon>Eubacteriales</taxon>
        <taxon>Clostridiaceae</taxon>
        <taxon>Proteiniclasticum</taxon>
    </lineage>
</organism>
<reference evidence="2" key="1">
    <citation type="submission" date="2021-03" db="EMBL/GenBank/DDBJ databases">
        <title>Proteiniclasticum marinus sp. nov., isolated from tidal flat sediment.</title>
        <authorList>
            <person name="Namirimu T."/>
            <person name="Yang J.-A."/>
            <person name="Yang S.-H."/>
            <person name="Kim Y.-J."/>
            <person name="Kwon K.K."/>
        </authorList>
    </citation>
    <scope>NUCLEOTIDE SEQUENCE</scope>
    <source>
        <strain evidence="2">SCR006</strain>
    </source>
</reference>
<evidence type="ECO:0000259" key="1">
    <source>
        <dbReference type="Pfam" id="PF01872"/>
    </source>
</evidence>
<dbReference type="EMBL" id="JAFNJU010000010">
    <property type="protein sequence ID" value="MBO1265897.1"/>
    <property type="molecule type" value="Genomic_DNA"/>
</dbReference>
<dbReference type="InterPro" id="IPR024072">
    <property type="entry name" value="DHFR-like_dom_sf"/>
</dbReference>
<dbReference type="Gene3D" id="3.40.430.10">
    <property type="entry name" value="Dihydrofolate Reductase, subunit A"/>
    <property type="match status" value="1"/>
</dbReference>